<evidence type="ECO:0000256" key="16">
    <source>
        <dbReference type="SAM" id="Phobius"/>
    </source>
</evidence>
<dbReference type="InterPro" id="IPR050866">
    <property type="entry name" value="CNG_cation_channel"/>
</dbReference>
<protein>
    <recommendedName>
        <fullName evidence="17">Cyclic nucleotide-binding domain-containing protein</fullName>
    </recommendedName>
</protein>
<evidence type="ECO:0000256" key="4">
    <source>
        <dbReference type="ARBA" id="ARBA00022606"/>
    </source>
</evidence>
<dbReference type="GO" id="GO:0005222">
    <property type="term" value="F:intracellularly cAMP-activated cation channel activity"/>
    <property type="evidence" value="ECO:0007669"/>
    <property type="project" value="TreeGrafter"/>
</dbReference>
<evidence type="ECO:0000256" key="6">
    <source>
        <dbReference type="ARBA" id="ARBA00022741"/>
    </source>
</evidence>
<dbReference type="PROSITE" id="PS50042">
    <property type="entry name" value="CNMP_BINDING_3"/>
    <property type="match status" value="1"/>
</dbReference>
<evidence type="ECO:0000256" key="11">
    <source>
        <dbReference type="ARBA" id="ARBA00023286"/>
    </source>
</evidence>
<sequence>MIKKLFNWYQCQEEDPGGGIHSSRDCIELQNGTSIFLGNDGIHEEEEGWKESAHQNIMINRILRNDFDFPCQSSESDLSSISKIVFDSNPQFTKVEIHPIPSGISPSEEEEDCDIQPPNFPPMFNNFFKDDASSRSKILNSPSLTNSLSTFSSPTSIRRRIAGSSLSITSKIESIIIPEKELIMGDKMQSIVDSLQKRAQYIKESLKRAPNQCESLSSLSSLGNSNSSCDRFNSKNLVYEDFNSSRYASKSTIHLLGNEGTEGIIKYIKTKLSNFVDPRGYMNIYWLSLQALIFLYNAWVIPLRAVFPVQVGAAVWWWIFFDYLGDFIHFLDLVFYKRRVLYMENGFWVKNKKRITAHYVRKGSFKYDLLALLPTDLFYFWFGTNFVILRLPRLFKAYAYWEFIERLDSVLAKPYFLRIFKTLNYMLYLIHLNACAYYLFSDYQGIGSKDNAFIYNGEGNAYIRCFYFATKTATSIGKNKKPKTVPEILFMTASWLMGVFIFAILIGDIRDIVGTARRNVVSYQRKLDDISAFMNDNKVSRRMQGKVKTWMNYTWNTHKTFDENLILEFLPLKIRTDVAMRVHYKTLSKVKLFRNCDLGLLKDLVVLLRPVTYLNGEYVCRKGDKGTEMFIIQSGQVHVMNKDKVLVVLKRGSVFGEIALLGIMDTMNRRTADVISIGFSTLFVLKKIDLEKVLEDYPDAQRILNARAKKLIRENELRRGSYKIRRASIFDRKKDPALLSAVMRLRGKKLPRCHDAPVSRSNSLKQLHSHLSFKKHRRSKSADERLLKEFKLRHCSYFSDGSTPYSLLSRQNSEDEQVFFQ</sequence>
<keyword evidence="12" id="KW-0407">Ion channel</keyword>
<keyword evidence="2" id="KW-0813">Transport</keyword>
<keyword evidence="9" id="KW-0406">Ion transport</keyword>
<dbReference type="Gene3D" id="1.10.287.630">
    <property type="entry name" value="Helix hairpin bin"/>
    <property type="match status" value="1"/>
</dbReference>
<dbReference type="SUPFAM" id="SSF81324">
    <property type="entry name" value="Voltage-gated potassium channels"/>
    <property type="match status" value="1"/>
</dbReference>
<organism evidence="18">
    <name type="scientific">Lepeophtheirus salmonis</name>
    <name type="common">Salmon louse</name>
    <name type="synonym">Caligus salmonis</name>
    <dbReference type="NCBI Taxonomy" id="72036"/>
    <lineage>
        <taxon>Eukaryota</taxon>
        <taxon>Metazoa</taxon>
        <taxon>Ecdysozoa</taxon>
        <taxon>Arthropoda</taxon>
        <taxon>Crustacea</taxon>
        <taxon>Multicrustacea</taxon>
        <taxon>Hexanauplia</taxon>
        <taxon>Copepoda</taxon>
        <taxon>Siphonostomatoida</taxon>
        <taxon>Caligidae</taxon>
        <taxon>Lepeophtheirus</taxon>
    </lineage>
</organism>
<dbReference type="PANTHER" id="PTHR45638">
    <property type="entry name" value="CYCLIC NUCLEOTIDE-GATED CATION CHANNEL SUBUNIT A"/>
    <property type="match status" value="1"/>
</dbReference>
<evidence type="ECO:0000256" key="1">
    <source>
        <dbReference type="ARBA" id="ARBA00004141"/>
    </source>
</evidence>
<keyword evidence="11" id="KW-1071">Ligand-gated ion channel</keyword>
<accession>A0A0K2TRK6</accession>
<dbReference type="Gene3D" id="2.60.120.10">
    <property type="entry name" value="Jelly Rolls"/>
    <property type="match status" value="1"/>
</dbReference>
<dbReference type="InterPro" id="IPR018490">
    <property type="entry name" value="cNMP-bd_dom_sf"/>
</dbReference>
<dbReference type="GO" id="GO:0030553">
    <property type="term" value="F:cGMP binding"/>
    <property type="evidence" value="ECO:0007669"/>
    <property type="project" value="UniProtKB-KW"/>
</dbReference>
<evidence type="ECO:0000256" key="3">
    <source>
        <dbReference type="ARBA" id="ARBA00022535"/>
    </source>
</evidence>
<evidence type="ECO:0000256" key="8">
    <source>
        <dbReference type="ARBA" id="ARBA00022992"/>
    </source>
</evidence>
<keyword evidence="6" id="KW-0547">Nucleotide-binding</keyword>
<dbReference type="Pfam" id="PF00520">
    <property type="entry name" value="Ion_trans"/>
    <property type="match status" value="1"/>
</dbReference>
<dbReference type="Pfam" id="PF00027">
    <property type="entry name" value="cNMP_binding"/>
    <property type="match status" value="1"/>
</dbReference>
<dbReference type="GO" id="GO:0005223">
    <property type="term" value="F:intracellularly cGMP-activated cation channel activity"/>
    <property type="evidence" value="ECO:0007669"/>
    <property type="project" value="TreeGrafter"/>
</dbReference>
<feature type="domain" description="Cyclic nucleotide-binding" evidence="17">
    <location>
        <begin position="592"/>
        <end position="702"/>
    </location>
</feature>
<dbReference type="AlphaFoldDB" id="A0A0K2TRK6"/>
<dbReference type="FunFam" id="1.10.287.630:FF:000001">
    <property type="entry name" value="Cyclic nucleotide-gated channel alpha 3"/>
    <property type="match status" value="1"/>
</dbReference>
<feature type="transmembrane region" description="Helical" evidence="16">
    <location>
        <begin position="423"/>
        <end position="440"/>
    </location>
</feature>
<dbReference type="GO" id="GO:0017071">
    <property type="term" value="C:intracellular cyclic nucleotide activated cation channel complex"/>
    <property type="evidence" value="ECO:0007669"/>
    <property type="project" value="TreeGrafter"/>
</dbReference>
<evidence type="ECO:0000259" key="17">
    <source>
        <dbReference type="PROSITE" id="PS50042"/>
    </source>
</evidence>
<dbReference type="FunFam" id="2.60.120.10:FF:000020">
    <property type="entry name" value="Cyclic nucleotide-gated channel beta 3"/>
    <property type="match status" value="1"/>
</dbReference>
<keyword evidence="8" id="KW-0142">cGMP-binding</keyword>
<dbReference type="SUPFAM" id="SSF51206">
    <property type="entry name" value="cAMP-binding domain-like"/>
    <property type="match status" value="1"/>
</dbReference>
<dbReference type="InterPro" id="IPR000595">
    <property type="entry name" value="cNMP-bd_dom"/>
</dbReference>
<feature type="transmembrane region" description="Helical" evidence="16">
    <location>
        <begin position="284"/>
        <end position="303"/>
    </location>
</feature>
<dbReference type="GO" id="GO:0005886">
    <property type="term" value="C:plasma membrane"/>
    <property type="evidence" value="ECO:0007669"/>
    <property type="project" value="TreeGrafter"/>
</dbReference>
<evidence type="ECO:0000256" key="5">
    <source>
        <dbReference type="ARBA" id="ARBA00022692"/>
    </source>
</evidence>
<dbReference type="SMART" id="SM00100">
    <property type="entry name" value="cNMP"/>
    <property type="match status" value="1"/>
</dbReference>
<evidence type="ECO:0000256" key="14">
    <source>
        <dbReference type="ARBA" id="ARBA00034430"/>
    </source>
</evidence>
<dbReference type="GO" id="GO:0044877">
    <property type="term" value="F:protein-containing complex binding"/>
    <property type="evidence" value="ECO:0007669"/>
    <property type="project" value="TreeGrafter"/>
</dbReference>
<keyword evidence="4" id="KW-0716">Sensory transduction</keyword>
<evidence type="ECO:0000256" key="15">
    <source>
        <dbReference type="ARBA" id="ARBA00036239"/>
    </source>
</evidence>
<keyword evidence="5 16" id="KW-0812">Transmembrane</keyword>
<name>A0A0K2TRK6_LEPSM</name>
<dbReference type="PANTHER" id="PTHR45638:SF1">
    <property type="entry name" value="CYCLIC NUCLEOTIDE-GATED ION CHANNEL SUBUNIT B, ISOFORM A"/>
    <property type="match status" value="1"/>
</dbReference>
<feature type="transmembrane region" description="Helical" evidence="16">
    <location>
        <begin position="315"/>
        <end position="336"/>
    </location>
</feature>
<evidence type="ECO:0000256" key="7">
    <source>
        <dbReference type="ARBA" id="ARBA00022989"/>
    </source>
</evidence>
<evidence type="ECO:0000313" key="18">
    <source>
        <dbReference type="EMBL" id="CDW28425.1"/>
    </source>
</evidence>
<evidence type="ECO:0000256" key="13">
    <source>
        <dbReference type="ARBA" id="ARBA00023305"/>
    </source>
</evidence>
<dbReference type="FunFam" id="1.10.287.70:FF:000072">
    <property type="entry name" value="Cyclic nucleotide gated channel beta 3"/>
    <property type="match status" value="1"/>
</dbReference>
<keyword evidence="10 16" id="KW-0472">Membrane</keyword>
<dbReference type="GO" id="GO:0007601">
    <property type="term" value="P:visual perception"/>
    <property type="evidence" value="ECO:0007669"/>
    <property type="project" value="UniProtKB-KW"/>
</dbReference>
<feature type="transmembrane region" description="Helical" evidence="16">
    <location>
        <begin position="369"/>
        <end position="391"/>
    </location>
</feature>
<evidence type="ECO:0000256" key="2">
    <source>
        <dbReference type="ARBA" id="ARBA00022448"/>
    </source>
</evidence>
<comment type="subcellular location">
    <subcellularLocation>
        <location evidence="1">Membrane</location>
        <topology evidence="1">Multi-pass membrane protein</topology>
    </subcellularLocation>
</comment>
<evidence type="ECO:0000256" key="10">
    <source>
        <dbReference type="ARBA" id="ARBA00023136"/>
    </source>
</evidence>
<dbReference type="PROSITE" id="PS00889">
    <property type="entry name" value="CNMP_BINDING_2"/>
    <property type="match status" value="1"/>
</dbReference>
<dbReference type="InterPro" id="IPR005821">
    <property type="entry name" value="Ion_trans_dom"/>
</dbReference>
<comment type="catalytic activity">
    <reaction evidence="14">
        <text>K(+)(in) = K(+)(out)</text>
        <dbReference type="Rhea" id="RHEA:29463"/>
        <dbReference type="ChEBI" id="CHEBI:29103"/>
    </reaction>
</comment>
<evidence type="ECO:0000256" key="9">
    <source>
        <dbReference type="ARBA" id="ARBA00023065"/>
    </source>
</evidence>
<dbReference type="OrthoDB" id="421226at2759"/>
<evidence type="ECO:0000256" key="12">
    <source>
        <dbReference type="ARBA" id="ARBA00023303"/>
    </source>
</evidence>
<dbReference type="InterPro" id="IPR018488">
    <property type="entry name" value="cNMP-bd_CS"/>
</dbReference>
<reference evidence="18" key="1">
    <citation type="submission" date="2014-05" db="EMBL/GenBank/DDBJ databases">
        <authorList>
            <person name="Chronopoulou M."/>
        </authorList>
    </citation>
    <scope>NUCLEOTIDE SEQUENCE</scope>
    <source>
        <tissue evidence="18">Whole organism</tissue>
    </source>
</reference>
<dbReference type="EMBL" id="HACA01011064">
    <property type="protein sequence ID" value="CDW28425.1"/>
    <property type="molecule type" value="Transcribed_RNA"/>
</dbReference>
<keyword evidence="13" id="KW-0844">Vision</keyword>
<dbReference type="CDD" id="cd00038">
    <property type="entry name" value="CAP_ED"/>
    <property type="match status" value="1"/>
</dbReference>
<keyword evidence="3" id="KW-0140">cGMP</keyword>
<feature type="transmembrane region" description="Helical" evidence="16">
    <location>
        <begin position="488"/>
        <end position="507"/>
    </location>
</feature>
<keyword evidence="7 16" id="KW-1133">Transmembrane helix</keyword>
<dbReference type="InterPro" id="IPR014710">
    <property type="entry name" value="RmlC-like_jellyroll"/>
</dbReference>
<comment type="catalytic activity">
    <reaction evidence="15">
        <text>Na(+)(in) = Na(+)(out)</text>
        <dbReference type="Rhea" id="RHEA:34963"/>
        <dbReference type="ChEBI" id="CHEBI:29101"/>
    </reaction>
</comment>
<dbReference type="PROSITE" id="PS00888">
    <property type="entry name" value="CNMP_BINDING_1"/>
    <property type="match status" value="1"/>
</dbReference>
<dbReference type="Gene3D" id="1.10.287.70">
    <property type="match status" value="1"/>
</dbReference>
<proteinExistence type="predicted"/>